<dbReference type="InterPro" id="IPR009049">
    <property type="entry name" value="Argininosuccinate_lyase"/>
</dbReference>
<keyword evidence="3" id="KW-0028">Amino-acid biosynthesis</keyword>
<dbReference type="RefSeq" id="WP_010359561.1">
    <property type="nucleotide sequence ID" value="NZ_BCMK01000001.1"/>
</dbReference>
<sequence>MSTPLSGRVSSGPHRLLHEEVLAPQFAFETEHLLPWYVAVEKVLAVEYLRMGLITADEARHIGKALDEITADTLTADPDRNMSDIAFAIERHVTDRLTAPVVAWHADRSRNDLQSCAQLMFARHQSALTARSLLAFGETVRRTAARHAETVMPGYTHAQAAQIITAGYYLAALSEEVVESAGRLLATYDDIDQCPLGAGAMAGQELDWDRDRAARLLGFRGPRRHALMAVASRGWAMQITGELSLFGTVLSRFTTDLITWGSSEYGFLDLPDAYAGISSAMPQKKNFPLLERIRGKTAHLTAFHVDTLAGQRNTAYANSVEVSKEAGAHVLSAFLTARSVLALATAVVEHLRFRTETMAAACAREYFGGLTLANRLTLTEGIPWRTAQVVAGAYIQAALEQGLPPQEPRPDLLRRAAGDHGHTLAAPEQALTTAFDVHGSVRRKRSAGSTHPAEVRRLLAAQGHALRDAASAWDARDARVRDALTGTDRLLGLV</sequence>
<dbReference type="EMBL" id="JARAWP010000018">
    <property type="protein sequence ID" value="MDX3021822.1"/>
    <property type="molecule type" value="Genomic_DNA"/>
</dbReference>
<dbReference type="GeneID" id="69813743"/>
<feature type="domain" description="Fumarate lyase N-terminal" evidence="5">
    <location>
        <begin position="40"/>
        <end position="297"/>
    </location>
</feature>
<comment type="pathway">
    <text evidence="1">Amino-acid biosynthesis; L-arginine biosynthesis; L-arginine from L-ornithine and carbamoyl phosphate: step 3/3.</text>
</comment>
<dbReference type="PRINTS" id="PR00149">
    <property type="entry name" value="FUMRATELYASE"/>
</dbReference>
<protein>
    <recommendedName>
        <fullName evidence="2">argininosuccinate lyase</fullName>
        <ecNumber evidence="2">4.3.2.1</ecNumber>
    </recommendedName>
</protein>
<dbReference type="PANTHER" id="PTHR43814">
    <property type="entry name" value="ARGININOSUCCINATE LYASE"/>
    <property type="match status" value="1"/>
</dbReference>
<proteinExistence type="predicted"/>
<dbReference type="InterPro" id="IPR024083">
    <property type="entry name" value="Fumarase/histidase_N"/>
</dbReference>
<dbReference type="GO" id="GO:0042450">
    <property type="term" value="P:L-arginine biosynthetic process via ornithine"/>
    <property type="evidence" value="ECO:0007669"/>
    <property type="project" value="InterPro"/>
</dbReference>
<evidence type="ECO:0000256" key="3">
    <source>
        <dbReference type="ARBA" id="ARBA00022571"/>
    </source>
</evidence>
<dbReference type="PANTHER" id="PTHR43814:SF1">
    <property type="entry name" value="ARGININOSUCCINATE LYASE"/>
    <property type="match status" value="1"/>
</dbReference>
<dbReference type="EMBL" id="JARAWC010000013">
    <property type="protein sequence ID" value="MDX2961938.1"/>
    <property type="molecule type" value="Genomic_DNA"/>
</dbReference>
<keyword evidence="8" id="KW-1185">Reference proteome</keyword>
<name>A0AAP6EGG4_9ACTN</name>
<dbReference type="InterPro" id="IPR000362">
    <property type="entry name" value="Fumarate_lyase_fam"/>
</dbReference>
<dbReference type="Proteomes" id="UP001282288">
    <property type="component" value="Unassembled WGS sequence"/>
</dbReference>
<evidence type="ECO:0000313" key="8">
    <source>
        <dbReference type="Proteomes" id="UP001272987"/>
    </source>
</evidence>
<dbReference type="GO" id="GO:0004056">
    <property type="term" value="F:argininosuccinate lyase activity"/>
    <property type="evidence" value="ECO:0007669"/>
    <property type="project" value="UniProtKB-EC"/>
</dbReference>
<dbReference type="Proteomes" id="UP001272987">
    <property type="component" value="Unassembled WGS sequence"/>
</dbReference>
<evidence type="ECO:0000256" key="2">
    <source>
        <dbReference type="ARBA" id="ARBA00012338"/>
    </source>
</evidence>
<keyword evidence="4 6" id="KW-0456">Lyase</keyword>
<dbReference type="PRINTS" id="PR00145">
    <property type="entry name" value="ARGSUCLYASE"/>
</dbReference>
<evidence type="ECO:0000256" key="4">
    <source>
        <dbReference type="ARBA" id="ARBA00023239"/>
    </source>
</evidence>
<accession>A0AAP6EGG4</accession>
<dbReference type="EC" id="4.3.2.1" evidence="2"/>
<dbReference type="InterPro" id="IPR022761">
    <property type="entry name" value="Fumarate_lyase_N"/>
</dbReference>
<keyword evidence="3" id="KW-0055">Arginine biosynthesis</keyword>
<organism evidence="6 9">
    <name type="scientific">Streptomyces acidiscabies</name>
    <dbReference type="NCBI Taxonomy" id="42234"/>
    <lineage>
        <taxon>Bacteria</taxon>
        <taxon>Bacillati</taxon>
        <taxon>Actinomycetota</taxon>
        <taxon>Actinomycetes</taxon>
        <taxon>Kitasatosporales</taxon>
        <taxon>Streptomycetaceae</taxon>
        <taxon>Streptomyces</taxon>
    </lineage>
</organism>
<dbReference type="AlphaFoldDB" id="A0AAP6EGG4"/>
<dbReference type="Gene3D" id="1.20.200.10">
    <property type="entry name" value="Fumarase/aspartase (Central domain)"/>
    <property type="match status" value="1"/>
</dbReference>
<dbReference type="SUPFAM" id="SSF48557">
    <property type="entry name" value="L-aspartase-like"/>
    <property type="match status" value="1"/>
</dbReference>
<dbReference type="Gene3D" id="1.10.275.10">
    <property type="entry name" value="Fumarase/aspartase (N-terminal domain)"/>
    <property type="match status" value="1"/>
</dbReference>
<evidence type="ECO:0000313" key="7">
    <source>
        <dbReference type="EMBL" id="MDX3021822.1"/>
    </source>
</evidence>
<evidence type="ECO:0000313" key="6">
    <source>
        <dbReference type="EMBL" id="MDX2961938.1"/>
    </source>
</evidence>
<dbReference type="Pfam" id="PF00206">
    <property type="entry name" value="Lyase_1"/>
    <property type="match status" value="1"/>
</dbReference>
<reference evidence="6 8" key="1">
    <citation type="journal article" date="2023" name="Microb. Genom.">
        <title>Mesoterricola silvestris gen. nov., sp. nov., Mesoterricola sediminis sp. nov., Geothrix oryzae sp. nov., Geothrix edaphica sp. nov., Geothrix rubra sp. nov., and Geothrix limicola sp. nov., six novel members of Acidobacteriota isolated from soils.</title>
        <authorList>
            <person name="Weisberg A.J."/>
            <person name="Pearce E."/>
            <person name="Kramer C.G."/>
            <person name="Chang J.H."/>
            <person name="Clarke C.R."/>
        </authorList>
    </citation>
    <scope>NUCLEOTIDE SEQUENCE</scope>
    <source>
        <strain evidence="7 8">NB05-1H</strain>
        <strain evidence="6">NRRL_B-16521</strain>
    </source>
</reference>
<evidence type="ECO:0000259" key="5">
    <source>
        <dbReference type="Pfam" id="PF00206"/>
    </source>
</evidence>
<dbReference type="Gene3D" id="1.10.40.30">
    <property type="entry name" value="Fumarase/aspartase (C-terminal domain)"/>
    <property type="match status" value="1"/>
</dbReference>
<evidence type="ECO:0000256" key="1">
    <source>
        <dbReference type="ARBA" id="ARBA00004941"/>
    </source>
</evidence>
<dbReference type="InterPro" id="IPR008948">
    <property type="entry name" value="L-Aspartase-like"/>
</dbReference>
<gene>
    <name evidence="6" type="ORF">PV399_19810</name>
    <name evidence="7" type="ORF">PV666_28610</name>
</gene>
<comment type="caution">
    <text evidence="6">The sequence shown here is derived from an EMBL/GenBank/DDBJ whole genome shotgun (WGS) entry which is preliminary data.</text>
</comment>
<evidence type="ECO:0000313" key="9">
    <source>
        <dbReference type="Proteomes" id="UP001282288"/>
    </source>
</evidence>
<dbReference type="GO" id="GO:0005829">
    <property type="term" value="C:cytosol"/>
    <property type="evidence" value="ECO:0007669"/>
    <property type="project" value="TreeGrafter"/>
</dbReference>